<dbReference type="PROSITE" id="PS50007">
    <property type="entry name" value="PIPLC_X_DOMAIN"/>
    <property type="match status" value="1"/>
</dbReference>
<dbReference type="InterPro" id="IPR030395">
    <property type="entry name" value="GP_PDE_dom"/>
</dbReference>
<evidence type="ECO:0000259" key="2">
    <source>
        <dbReference type="PROSITE" id="PS51704"/>
    </source>
</evidence>
<organism evidence="3 4">
    <name type="scientific">Jiangella alba</name>
    <dbReference type="NCBI Taxonomy" id="561176"/>
    <lineage>
        <taxon>Bacteria</taxon>
        <taxon>Bacillati</taxon>
        <taxon>Actinomycetota</taxon>
        <taxon>Actinomycetes</taxon>
        <taxon>Jiangellales</taxon>
        <taxon>Jiangellaceae</taxon>
        <taxon>Jiangella</taxon>
    </lineage>
</organism>
<dbReference type="GO" id="GO:0008081">
    <property type="term" value="F:phosphoric diester hydrolase activity"/>
    <property type="evidence" value="ECO:0007669"/>
    <property type="project" value="InterPro"/>
</dbReference>
<dbReference type="STRING" id="561176.SAMN04488561_6576"/>
<dbReference type="Pfam" id="PF03009">
    <property type="entry name" value="GDPD"/>
    <property type="match status" value="1"/>
</dbReference>
<dbReference type="AlphaFoldDB" id="A0A1H5PXB1"/>
<keyword evidence="4" id="KW-1185">Reference proteome</keyword>
<dbReference type="Proteomes" id="UP000181980">
    <property type="component" value="Unassembled WGS sequence"/>
</dbReference>
<dbReference type="PANTHER" id="PTHR46211:SF1">
    <property type="entry name" value="GLYCEROPHOSPHODIESTER PHOSPHODIESTERASE, CYTOPLASMIC"/>
    <property type="match status" value="1"/>
</dbReference>
<dbReference type="InterPro" id="IPR017946">
    <property type="entry name" value="PLC-like_Pdiesterase_TIM-brl"/>
</dbReference>
<evidence type="ECO:0000256" key="1">
    <source>
        <dbReference type="SAM" id="SignalP"/>
    </source>
</evidence>
<keyword evidence="1" id="KW-0732">Signal</keyword>
<dbReference type="SUPFAM" id="SSF51695">
    <property type="entry name" value="PLC-like phosphodiesterases"/>
    <property type="match status" value="1"/>
</dbReference>
<dbReference type="Gene3D" id="3.20.20.190">
    <property type="entry name" value="Phosphatidylinositol (PI) phosphodiesterase"/>
    <property type="match status" value="1"/>
</dbReference>
<name>A0A1H5PXB1_9ACTN</name>
<dbReference type="InterPro" id="IPR006311">
    <property type="entry name" value="TAT_signal"/>
</dbReference>
<feature type="signal peptide" evidence="1">
    <location>
        <begin position="1"/>
        <end position="29"/>
    </location>
</feature>
<dbReference type="OrthoDB" id="9758957at2"/>
<dbReference type="PROSITE" id="PS51704">
    <property type="entry name" value="GP_PDE"/>
    <property type="match status" value="1"/>
</dbReference>
<feature type="domain" description="GP-PDE" evidence="2">
    <location>
        <begin position="243"/>
        <end position="479"/>
    </location>
</feature>
<dbReference type="Gene3D" id="2.60.120.560">
    <property type="entry name" value="Exo-inulinase, domain 1"/>
    <property type="match status" value="1"/>
</dbReference>
<proteinExistence type="predicted"/>
<evidence type="ECO:0000313" key="3">
    <source>
        <dbReference type="EMBL" id="SEF18512.1"/>
    </source>
</evidence>
<evidence type="ECO:0000313" key="4">
    <source>
        <dbReference type="Proteomes" id="UP000181980"/>
    </source>
</evidence>
<feature type="chain" id="PRO_5039346400" evidence="1">
    <location>
        <begin position="30"/>
        <end position="631"/>
    </location>
</feature>
<accession>A0A1H5PXB1</accession>
<protein>
    <submittedName>
        <fullName evidence="3">Glycerophosphoryl diester phosphodiesterase</fullName>
    </submittedName>
</protein>
<dbReference type="PANTHER" id="PTHR46211">
    <property type="entry name" value="GLYCEROPHOSPHORYL DIESTER PHOSPHODIESTERASE"/>
    <property type="match status" value="1"/>
</dbReference>
<reference evidence="4" key="1">
    <citation type="submission" date="2016-10" db="EMBL/GenBank/DDBJ databases">
        <authorList>
            <person name="Varghese N."/>
            <person name="Submissions S."/>
        </authorList>
    </citation>
    <scope>NUCLEOTIDE SEQUENCE [LARGE SCALE GENOMIC DNA]</scope>
    <source>
        <strain evidence="4">DSM 45237</strain>
    </source>
</reference>
<dbReference type="GO" id="GO:0006629">
    <property type="term" value="P:lipid metabolic process"/>
    <property type="evidence" value="ECO:0007669"/>
    <property type="project" value="InterPro"/>
</dbReference>
<dbReference type="EMBL" id="FNUC01000004">
    <property type="protein sequence ID" value="SEF18512.1"/>
    <property type="molecule type" value="Genomic_DNA"/>
</dbReference>
<gene>
    <name evidence="3" type="ORF">SAMN04488561_6576</name>
</gene>
<dbReference type="PROSITE" id="PS51318">
    <property type="entry name" value="TAT"/>
    <property type="match status" value="1"/>
</dbReference>
<dbReference type="RefSeq" id="WP_069113749.1">
    <property type="nucleotide sequence ID" value="NZ_FNUC01000004.1"/>
</dbReference>
<sequence length="631" mass="65754">MRLPRPSLLRTATLAVALAAALPAAALSAATVAAPAAAEPAETAEPAVVLSEDFEGGEIPAGWTAVDGQWSVSDGRLVGVSTSSSQLSRITFGPHLRNFRVELTARFEQVANAARWTAVGMDIAPDGSTPWWIATMRSGTTAANGLEFAQRTTSDGWNVTNTAAAPHAAGTGTDVRIAVEVRGSRATWIFDGQEVMRTSALQRSDQGVLGLIVNGSTVSFDDVVVTELEEEPVIRPVGPGSTPAVVAHRGYSSVAPENTLAAVESALRSGADYVEVDVASSADGVPIILHDNTLDRTTDGTGALPAVTSDYIEGLDAGSWFSTAFTGQPVPTLLDVLALMKGRAPVLLLEVKGPETYAELEVIVGQLREQGLIEQTLLQSFDVQVLRDVRAIEPELRLGLLRSSLDADPVAMARDLGVVSYNPSWTALQTSTDVIADLHEAEIAVMPYTIDDPAQWAILRDLGVDGVITNKPGELVGWNARHVQTVPDEPTVAFAAPADGATLTRGDVLVPAVTSERAESIALTLDGAEVAEGSAIAVDTLAAGEHTLEVTATGVSGTATATTTVTVQPSAAGLVRLATGPDVERALRDQLLRAIDRSDWIRVASIAEAGVGGHQLPAELAALIAADARAL</sequence>